<evidence type="ECO:0000256" key="3">
    <source>
        <dbReference type="ARBA" id="ARBA00023274"/>
    </source>
</evidence>
<evidence type="ECO:0000313" key="8">
    <source>
        <dbReference type="Proteomes" id="UP000801492"/>
    </source>
</evidence>
<keyword evidence="2" id="KW-0689">Ribosomal protein</keyword>
<evidence type="ECO:0000256" key="6">
    <source>
        <dbReference type="ARBA" id="ARBA00038782"/>
    </source>
</evidence>
<evidence type="ECO:0000256" key="2">
    <source>
        <dbReference type="ARBA" id="ARBA00022980"/>
    </source>
</evidence>
<accession>A0A8K0D869</accession>
<reference evidence="7" key="1">
    <citation type="submission" date="2019-08" db="EMBL/GenBank/DDBJ databases">
        <title>The genome of the North American firefly Photinus pyralis.</title>
        <authorList>
            <consortium name="Photinus pyralis genome working group"/>
            <person name="Fallon T.R."/>
            <person name="Sander Lower S.E."/>
            <person name="Weng J.-K."/>
        </authorList>
    </citation>
    <scope>NUCLEOTIDE SEQUENCE</scope>
    <source>
        <strain evidence="7">TRF0915ILg1</strain>
        <tissue evidence="7">Whole body</tissue>
    </source>
</reference>
<dbReference type="InterPro" id="IPR047865">
    <property type="entry name" value="Ribosomal_uL10_bac_type"/>
</dbReference>
<keyword evidence="8" id="KW-1185">Reference proteome</keyword>
<keyword evidence="3" id="KW-0687">Ribonucleoprotein</keyword>
<gene>
    <name evidence="7" type="ORF">ILUMI_07505</name>
</gene>
<comment type="caution">
    <text evidence="7">The sequence shown here is derived from an EMBL/GenBank/DDBJ whole genome shotgun (WGS) entry which is preliminary data.</text>
</comment>
<dbReference type="GO" id="GO:0005840">
    <property type="term" value="C:ribosome"/>
    <property type="evidence" value="ECO:0007669"/>
    <property type="project" value="UniProtKB-KW"/>
</dbReference>
<dbReference type="AlphaFoldDB" id="A0A8K0D869"/>
<evidence type="ECO:0000256" key="1">
    <source>
        <dbReference type="ARBA" id="ARBA00008889"/>
    </source>
</evidence>
<dbReference type="OrthoDB" id="360689at2759"/>
<dbReference type="Gene3D" id="3.30.70.1730">
    <property type="match status" value="1"/>
</dbReference>
<sequence>MSLICRKAFLLERCKPFLQPKRLKSKINVQKPKAPHHEKATFLAFTKPIFLNPNYEKRPIELCTKGEQLWKKDEDNPFQRIIAGELLRWFQSSRLVVFYHMNPMSSDDQFKAYALFQKQKMHFKNYGKETLRMALEGTPYESVLDFYISRNMIVFSPELEVKKLLKVSKKFPQLILLAAIFEGKFISKDELMEYSLIPNLQTAQAGLVQTLDRVGSNLIQNLNSQQNILVGQLQERAKQLEEK</sequence>
<evidence type="ECO:0000256" key="4">
    <source>
        <dbReference type="ARBA" id="ARBA00035707"/>
    </source>
</evidence>
<evidence type="ECO:0000313" key="7">
    <source>
        <dbReference type="EMBL" id="KAF2898671.1"/>
    </source>
</evidence>
<name>A0A8K0D869_IGNLU</name>
<comment type="similarity">
    <text evidence="1">Belongs to the universal ribosomal protein uL10 family.</text>
</comment>
<dbReference type="EMBL" id="VTPC01003362">
    <property type="protein sequence ID" value="KAF2898671.1"/>
    <property type="molecule type" value="Genomic_DNA"/>
</dbReference>
<dbReference type="SUPFAM" id="SSF160369">
    <property type="entry name" value="Ribosomal protein L10-like"/>
    <property type="match status" value="1"/>
</dbReference>
<protein>
    <recommendedName>
        <fullName evidence="4">Large ribosomal subunit protein uL10m</fullName>
    </recommendedName>
    <alternativeName>
        <fullName evidence="5">39S ribosomal protein L10, mitochondrial</fullName>
    </alternativeName>
</protein>
<proteinExistence type="inferred from homology"/>
<dbReference type="FunFam" id="3.30.70.1730:FF:000012">
    <property type="entry name" value="Mitochondrial Ribosomal Protein, Large"/>
    <property type="match status" value="1"/>
</dbReference>
<dbReference type="GO" id="GO:1990904">
    <property type="term" value="C:ribonucleoprotein complex"/>
    <property type="evidence" value="ECO:0007669"/>
    <property type="project" value="UniProtKB-KW"/>
</dbReference>
<dbReference type="InterPro" id="IPR043141">
    <property type="entry name" value="Ribosomal_uL10-like_sf"/>
</dbReference>
<dbReference type="Proteomes" id="UP000801492">
    <property type="component" value="Unassembled WGS sequence"/>
</dbReference>
<organism evidence="7 8">
    <name type="scientific">Ignelater luminosus</name>
    <name type="common">Cucubano</name>
    <name type="synonym">Pyrophorus luminosus</name>
    <dbReference type="NCBI Taxonomy" id="2038154"/>
    <lineage>
        <taxon>Eukaryota</taxon>
        <taxon>Metazoa</taxon>
        <taxon>Ecdysozoa</taxon>
        <taxon>Arthropoda</taxon>
        <taxon>Hexapoda</taxon>
        <taxon>Insecta</taxon>
        <taxon>Pterygota</taxon>
        <taxon>Neoptera</taxon>
        <taxon>Endopterygota</taxon>
        <taxon>Coleoptera</taxon>
        <taxon>Polyphaga</taxon>
        <taxon>Elateriformia</taxon>
        <taxon>Elateroidea</taxon>
        <taxon>Elateridae</taxon>
        <taxon>Agrypninae</taxon>
        <taxon>Pyrophorini</taxon>
        <taxon>Ignelater</taxon>
    </lineage>
</organism>
<dbReference type="PANTHER" id="PTHR11560">
    <property type="entry name" value="39S RIBOSOMAL PROTEIN L10, MITOCHONDRIAL"/>
    <property type="match status" value="1"/>
</dbReference>
<evidence type="ECO:0000256" key="5">
    <source>
        <dbReference type="ARBA" id="ARBA00035716"/>
    </source>
</evidence>
<comment type="subunit">
    <text evidence="6">Component of the mitochondrial ribosome large subunit (39S) which comprises a 16S rRNA and about 50 distinct proteins.</text>
</comment>